<evidence type="ECO:0000313" key="2">
    <source>
        <dbReference type="EMBL" id="SNS89168.1"/>
    </source>
</evidence>
<dbReference type="RefSeq" id="WP_089298445.1">
    <property type="nucleotide sequence ID" value="NZ_BOMU01000107.1"/>
</dbReference>
<evidence type="ECO:0000313" key="3">
    <source>
        <dbReference type="Proteomes" id="UP000198415"/>
    </source>
</evidence>
<evidence type="ECO:0008006" key="4">
    <source>
        <dbReference type="Google" id="ProtNLM"/>
    </source>
</evidence>
<dbReference type="AlphaFoldDB" id="A0A239I789"/>
<organism evidence="2 3">
    <name type="scientific">Actinoplanes regularis</name>
    <dbReference type="NCBI Taxonomy" id="52697"/>
    <lineage>
        <taxon>Bacteria</taxon>
        <taxon>Bacillati</taxon>
        <taxon>Actinomycetota</taxon>
        <taxon>Actinomycetes</taxon>
        <taxon>Micromonosporales</taxon>
        <taxon>Micromonosporaceae</taxon>
        <taxon>Actinoplanes</taxon>
    </lineage>
</organism>
<keyword evidence="3" id="KW-1185">Reference proteome</keyword>
<feature type="transmembrane region" description="Helical" evidence="1">
    <location>
        <begin position="182"/>
        <end position="206"/>
    </location>
</feature>
<accession>A0A239I789</accession>
<keyword evidence="1" id="KW-0472">Membrane</keyword>
<dbReference type="InterPro" id="IPR038332">
    <property type="entry name" value="PPE_sf"/>
</dbReference>
<dbReference type="Gene3D" id="1.20.1260.20">
    <property type="entry name" value="PPE superfamily"/>
    <property type="match status" value="1"/>
</dbReference>
<proteinExistence type="predicted"/>
<sequence length="233" mass="23905">MTSPSLIAAPAAAQDSALDATMIGDVETLVSAIRDGDWIDGALSGAATGVGLASTAVDPFGSLLASGLGWALEYFEPLRHVLDQLTGAPQRVAAHAATWQNIATQLNDTAVELQRHLAGDLPDWKGAASAAYSSMMAHNVAALGTLAGTASALSAATEAAGNLVQFTRDLVRDLIADLVARVIVWAVEALAVVTIPVVATQIVLAVAKWGTRILGYTTALVTSLTNLSHLIDG</sequence>
<protein>
    <recommendedName>
        <fullName evidence="4">PPE family protein</fullName>
    </recommendedName>
</protein>
<reference evidence="2 3" key="1">
    <citation type="submission" date="2017-06" db="EMBL/GenBank/DDBJ databases">
        <authorList>
            <person name="Kim H.J."/>
            <person name="Triplett B.A."/>
        </authorList>
    </citation>
    <scope>NUCLEOTIDE SEQUENCE [LARGE SCALE GENOMIC DNA]</scope>
    <source>
        <strain evidence="2 3">DSM 43151</strain>
    </source>
</reference>
<name>A0A239I789_9ACTN</name>
<keyword evidence="1" id="KW-1133">Transmembrane helix</keyword>
<dbReference type="InterPro" id="IPR036689">
    <property type="entry name" value="ESAT-6-like_sf"/>
</dbReference>
<dbReference type="EMBL" id="FZNR01000027">
    <property type="protein sequence ID" value="SNS89168.1"/>
    <property type="molecule type" value="Genomic_DNA"/>
</dbReference>
<gene>
    <name evidence="2" type="ORF">SAMN06264365_127110</name>
</gene>
<keyword evidence="1" id="KW-0812">Transmembrane</keyword>
<dbReference type="OrthoDB" id="5069709at2"/>
<dbReference type="SUPFAM" id="SSF140453">
    <property type="entry name" value="EsxAB dimer-like"/>
    <property type="match status" value="1"/>
</dbReference>
<evidence type="ECO:0000256" key="1">
    <source>
        <dbReference type="SAM" id="Phobius"/>
    </source>
</evidence>
<dbReference type="Proteomes" id="UP000198415">
    <property type="component" value="Unassembled WGS sequence"/>
</dbReference>